<proteinExistence type="predicted"/>
<dbReference type="OrthoDB" id="797788at2"/>
<evidence type="ECO:0000313" key="2">
    <source>
        <dbReference type="Proteomes" id="UP000293331"/>
    </source>
</evidence>
<accession>A0A4Q5LH26</accession>
<dbReference type="Proteomes" id="UP000293331">
    <property type="component" value="Unassembled WGS sequence"/>
</dbReference>
<comment type="caution">
    <text evidence="1">The sequence shown here is derived from an EMBL/GenBank/DDBJ whole genome shotgun (WGS) entry which is preliminary data.</text>
</comment>
<dbReference type="AlphaFoldDB" id="A0A4Q5LH26"/>
<organism evidence="1 2">
    <name type="scientific">Mucilaginibacter terrigena</name>
    <dbReference type="NCBI Taxonomy" id="2492395"/>
    <lineage>
        <taxon>Bacteria</taxon>
        <taxon>Pseudomonadati</taxon>
        <taxon>Bacteroidota</taxon>
        <taxon>Sphingobacteriia</taxon>
        <taxon>Sphingobacteriales</taxon>
        <taxon>Sphingobacteriaceae</taxon>
        <taxon>Mucilaginibacter</taxon>
    </lineage>
</organism>
<gene>
    <name evidence="1" type="ORF">EWM62_18990</name>
</gene>
<name>A0A4Q5LH26_9SPHI</name>
<protein>
    <submittedName>
        <fullName evidence="1">Uncharacterized protein</fullName>
    </submittedName>
</protein>
<dbReference type="EMBL" id="SEWG01000011">
    <property type="protein sequence ID" value="RYU85923.1"/>
    <property type="molecule type" value="Genomic_DNA"/>
</dbReference>
<reference evidence="1 2" key="1">
    <citation type="submission" date="2019-02" db="EMBL/GenBank/DDBJ databases">
        <title>Bacterial novel species Mucilaginibacter sp. 17JY9-4 isolated from soil.</title>
        <authorList>
            <person name="Jung H.-Y."/>
        </authorList>
    </citation>
    <scope>NUCLEOTIDE SEQUENCE [LARGE SCALE GENOMIC DNA]</scope>
    <source>
        <strain evidence="1 2">17JY9-4</strain>
    </source>
</reference>
<evidence type="ECO:0000313" key="1">
    <source>
        <dbReference type="EMBL" id="RYU85923.1"/>
    </source>
</evidence>
<sequence>MKTDLYTKIILTIIAAALTLNLLKSSITPAMADGKKYVTLPVNADGSINVNINKVNENLDVNIKNVDRNAFYYTSPIPVKINQ</sequence>
<dbReference type="RefSeq" id="WP_129878263.1">
    <property type="nucleotide sequence ID" value="NZ_SEWG01000011.1"/>
</dbReference>
<keyword evidence="2" id="KW-1185">Reference proteome</keyword>